<dbReference type="CDD" id="cd00030">
    <property type="entry name" value="C2"/>
    <property type="match status" value="1"/>
</dbReference>
<dbReference type="AlphaFoldDB" id="A0A814MUD6"/>
<dbReference type="Proteomes" id="UP000663877">
    <property type="component" value="Unassembled WGS sequence"/>
</dbReference>
<protein>
    <recommendedName>
        <fullName evidence="3">C2 domain-containing protein</fullName>
    </recommendedName>
</protein>
<dbReference type="OrthoDB" id="419768at2759"/>
<dbReference type="SMART" id="SM00239">
    <property type="entry name" value="C2"/>
    <property type="match status" value="1"/>
</dbReference>
<reference evidence="4" key="1">
    <citation type="submission" date="2021-02" db="EMBL/GenBank/DDBJ databases">
        <authorList>
            <person name="Nowell W R."/>
        </authorList>
    </citation>
    <scope>NUCLEOTIDE SEQUENCE</scope>
</reference>
<evidence type="ECO:0000256" key="1">
    <source>
        <dbReference type="ARBA" id="ARBA00022723"/>
    </source>
</evidence>
<dbReference type="SUPFAM" id="SSF49562">
    <property type="entry name" value="C2 domain (Calcium/lipid-binding domain, CaLB)"/>
    <property type="match status" value="1"/>
</dbReference>
<organism evidence="4 7">
    <name type="scientific">Adineta steineri</name>
    <dbReference type="NCBI Taxonomy" id="433720"/>
    <lineage>
        <taxon>Eukaryota</taxon>
        <taxon>Metazoa</taxon>
        <taxon>Spiralia</taxon>
        <taxon>Gnathifera</taxon>
        <taxon>Rotifera</taxon>
        <taxon>Eurotatoria</taxon>
        <taxon>Bdelloidea</taxon>
        <taxon>Adinetida</taxon>
        <taxon>Adinetidae</taxon>
        <taxon>Adineta</taxon>
    </lineage>
</organism>
<dbReference type="PROSITE" id="PS50004">
    <property type="entry name" value="C2"/>
    <property type="match status" value="1"/>
</dbReference>
<dbReference type="InterPro" id="IPR035892">
    <property type="entry name" value="C2_domain_sf"/>
</dbReference>
<evidence type="ECO:0000313" key="6">
    <source>
        <dbReference type="Proteomes" id="UP000663832"/>
    </source>
</evidence>
<evidence type="ECO:0000259" key="3">
    <source>
        <dbReference type="PROSITE" id="PS50004"/>
    </source>
</evidence>
<feature type="domain" description="C2" evidence="3">
    <location>
        <begin position="1"/>
        <end position="103"/>
    </location>
</feature>
<sequence>MVQGHLHVTIVEAAKLADKDQHTFNDSYVEVYLAEDDKQKTKTIKNNERPVWDETFDFELPSTHQHIHIEVYDEDEGKKGKSIGSAQISLDKVIKTGHYDDWVQLSTLFGFSSQGDVHIRMTFEKVSDD</sequence>
<comment type="caution">
    <text evidence="4">The sequence shown here is derived from an EMBL/GenBank/DDBJ whole genome shotgun (WGS) entry which is preliminary data.</text>
</comment>
<dbReference type="Proteomes" id="UP000663832">
    <property type="component" value="Unassembled WGS sequence"/>
</dbReference>
<keyword evidence="6" id="KW-1185">Reference proteome</keyword>
<dbReference type="EMBL" id="CAJNOM010000200">
    <property type="protein sequence ID" value="CAF1218875.1"/>
    <property type="molecule type" value="Genomic_DNA"/>
</dbReference>
<keyword evidence="1" id="KW-0479">Metal-binding</keyword>
<name>A0A814MUD6_9BILA</name>
<dbReference type="GO" id="GO:0005509">
    <property type="term" value="F:calcium ion binding"/>
    <property type="evidence" value="ECO:0007669"/>
    <property type="project" value="TreeGrafter"/>
</dbReference>
<accession>A0A814MUD6</accession>
<evidence type="ECO:0000313" key="5">
    <source>
        <dbReference type="EMBL" id="CAF1218875.1"/>
    </source>
</evidence>
<gene>
    <name evidence="4" type="ORF">BJG266_LOCUS20415</name>
    <name evidence="5" type="ORF">QVE165_LOCUS26784</name>
</gene>
<keyword evidence="2" id="KW-0106">Calcium</keyword>
<dbReference type="InterPro" id="IPR000008">
    <property type="entry name" value="C2_dom"/>
</dbReference>
<dbReference type="PANTHER" id="PTHR45911:SF4">
    <property type="entry name" value="MULTIPLE C2 AND TRANSMEMBRANE DOMAIN-CONTAINING PROTEIN"/>
    <property type="match status" value="1"/>
</dbReference>
<evidence type="ECO:0000313" key="4">
    <source>
        <dbReference type="EMBL" id="CAF1083873.1"/>
    </source>
</evidence>
<dbReference type="PANTHER" id="PTHR45911">
    <property type="entry name" value="C2 DOMAIN-CONTAINING PROTEIN"/>
    <property type="match status" value="1"/>
</dbReference>
<dbReference type="Pfam" id="PF00168">
    <property type="entry name" value="C2"/>
    <property type="match status" value="1"/>
</dbReference>
<dbReference type="GO" id="GO:0016020">
    <property type="term" value="C:membrane"/>
    <property type="evidence" value="ECO:0007669"/>
    <property type="project" value="TreeGrafter"/>
</dbReference>
<evidence type="ECO:0000256" key="2">
    <source>
        <dbReference type="ARBA" id="ARBA00022837"/>
    </source>
</evidence>
<dbReference type="Gene3D" id="2.60.40.150">
    <property type="entry name" value="C2 domain"/>
    <property type="match status" value="1"/>
</dbReference>
<proteinExistence type="predicted"/>
<dbReference type="EMBL" id="CAJNOI010000115">
    <property type="protein sequence ID" value="CAF1083873.1"/>
    <property type="molecule type" value="Genomic_DNA"/>
</dbReference>
<evidence type="ECO:0000313" key="7">
    <source>
        <dbReference type="Proteomes" id="UP000663877"/>
    </source>
</evidence>